<evidence type="ECO:0000256" key="1">
    <source>
        <dbReference type="SAM" id="MobiDB-lite"/>
    </source>
</evidence>
<accession>A0A498SIF8</accession>
<dbReference type="InterPro" id="IPR036034">
    <property type="entry name" value="PDZ_sf"/>
</dbReference>
<evidence type="ECO:0000313" key="4">
    <source>
        <dbReference type="Proteomes" id="UP000276991"/>
    </source>
</evidence>
<gene>
    <name evidence="3" type="ORF">NAV_LOCUS4495</name>
</gene>
<dbReference type="InterPro" id="IPR001478">
    <property type="entry name" value="PDZ"/>
</dbReference>
<dbReference type="PANTHER" id="PTHR31327:SF3">
    <property type="entry name" value="PDZ DOMAIN-CONTAINING PROTEIN"/>
    <property type="match status" value="1"/>
</dbReference>
<dbReference type="Proteomes" id="UP000276991">
    <property type="component" value="Unassembled WGS sequence"/>
</dbReference>
<dbReference type="SMART" id="SM00228">
    <property type="entry name" value="PDZ"/>
    <property type="match status" value="2"/>
</dbReference>
<evidence type="ECO:0000313" key="3">
    <source>
        <dbReference type="EMBL" id="VBB29698.1"/>
    </source>
</evidence>
<dbReference type="OrthoDB" id="4217619at2759"/>
<dbReference type="AlphaFoldDB" id="A0A498SIF8"/>
<feature type="compositionally biased region" description="Basic residues" evidence="1">
    <location>
        <begin position="1"/>
        <end position="10"/>
    </location>
</feature>
<feature type="domain" description="PDZ" evidence="2">
    <location>
        <begin position="121"/>
        <end position="192"/>
    </location>
</feature>
<dbReference type="PANTHER" id="PTHR31327">
    <property type="entry name" value="SPERM MEIOSIS PDZ DOMAIN CONTAINING PROTEINS-RELATED"/>
    <property type="match status" value="1"/>
</dbReference>
<sequence length="282" mass="31490">MRSREKKKRNGYSEDVSSRKEVPEDQQPFLQQPTVHPPPLEPFQETVLLKKPLGLRICKNTLRVTYIEESGASVGRVSVGDVIIAVDGQKISTIKELNSILKKPSPVEMALHINDIVDVTDMLGLSVKYDAKERIQVSATAVNSLSSLHLRPGDIIREVNEYPIASKTMLDYFIQEAVIEKGQVNFTIESSAGDIDSYRDQVELGSDVLEIAQKQIVQFRMALASKALNRPSVLRKQQASKDSRKIVISRDFVELPIGADFDPSKLKACKGANAEMRSTERR</sequence>
<dbReference type="SUPFAM" id="SSF50156">
    <property type="entry name" value="PDZ domain-like"/>
    <property type="match status" value="1"/>
</dbReference>
<dbReference type="InterPro" id="IPR040264">
    <property type="entry name" value="T15H9.4-like"/>
</dbReference>
<organism evidence="3 4">
    <name type="scientific">Acanthocheilonema viteae</name>
    <name type="common">Filarial nematode worm</name>
    <name type="synonym">Dipetalonema viteae</name>
    <dbReference type="NCBI Taxonomy" id="6277"/>
    <lineage>
        <taxon>Eukaryota</taxon>
        <taxon>Metazoa</taxon>
        <taxon>Ecdysozoa</taxon>
        <taxon>Nematoda</taxon>
        <taxon>Chromadorea</taxon>
        <taxon>Rhabditida</taxon>
        <taxon>Spirurina</taxon>
        <taxon>Spiruromorpha</taxon>
        <taxon>Filarioidea</taxon>
        <taxon>Onchocercidae</taxon>
        <taxon>Acanthocheilonema</taxon>
    </lineage>
</organism>
<name>A0A498SIF8_ACAVI</name>
<keyword evidence="4" id="KW-1185">Reference proteome</keyword>
<feature type="region of interest" description="Disordered" evidence="1">
    <location>
        <begin position="1"/>
        <end position="37"/>
    </location>
</feature>
<dbReference type="Gene3D" id="2.30.42.10">
    <property type="match status" value="1"/>
</dbReference>
<dbReference type="EMBL" id="UPTC01000674">
    <property type="protein sequence ID" value="VBB29698.1"/>
    <property type="molecule type" value="Genomic_DNA"/>
</dbReference>
<reference evidence="3 4" key="1">
    <citation type="submission" date="2018-08" db="EMBL/GenBank/DDBJ databases">
        <authorList>
            <person name="Laetsch R D."/>
            <person name="Stevens L."/>
            <person name="Kumar S."/>
            <person name="Blaxter L. M."/>
        </authorList>
    </citation>
    <scope>NUCLEOTIDE SEQUENCE [LARGE SCALE GENOMIC DNA]</scope>
</reference>
<proteinExistence type="predicted"/>
<protein>
    <recommendedName>
        <fullName evidence="2">PDZ domain-containing protein</fullName>
    </recommendedName>
</protein>
<evidence type="ECO:0000259" key="2">
    <source>
        <dbReference type="SMART" id="SM00228"/>
    </source>
</evidence>
<feature type="domain" description="PDZ" evidence="2">
    <location>
        <begin position="51"/>
        <end position="115"/>
    </location>
</feature>